<evidence type="ECO:0000256" key="1">
    <source>
        <dbReference type="ARBA" id="ARBA00004123"/>
    </source>
</evidence>
<name>A0A9P6IJY3_9FUNG</name>
<evidence type="ECO:0000256" key="2">
    <source>
        <dbReference type="ARBA" id="ARBA00022723"/>
    </source>
</evidence>
<protein>
    <submittedName>
        <fullName evidence="6">DNA-directed RNA polymerase core subunit rpc10</fullName>
    </submittedName>
</protein>
<dbReference type="GO" id="GO:0006351">
    <property type="term" value="P:DNA-templated transcription"/>
    <property type="evidence" value="ECO:0007669"/>
    <property type="project" value="InterPro"/>
</dbReference>
<dbReference type="Gene3D" id="2.20.28.30">
    <property type="entry name" value="RNA polymerase ii, chain L"/>
    <property type="match status" value="1"/>
</dbReference>
<evidence type="ECO:0000313" key="7">
    <source>
        <dbReference type="Proteomes" id="UP000749646"/>
    </source>
</evidence>
<evidence type="ECO:0000256" key="5">
    <source>
        <dbReference type="ARBA" id="ARBA00025770"/>
    </source>
</evidence>
<keyword evidence="7" id="KW-1185">Reference proteome</keyword>
<comment type="subcellular location">
    <subcellularLocation>
        <location evidence="1">Nucleus</location>
    </subcellularLocation>
</comment>
<evidence type="ECO:0000256" key="4">
    <source>
        <dbReference type="ARBA" id="ARBA00023242"/>
    </source>
</evidence>
<dbReference type="SUPFAM" id="SSF63393">
    <property type="entry name" value="RNA polymerase subunits"/>
    <property type="match status" value="1"/>
</dbReference>
<dbReference type="Proteomes" id="UP000749646">
    <property type="component" value="Unassembled WGS sequence"/>
</dbReference>
<keyword evidence="6" id="KW-0240">DNA-directed RNA polymerase</keyword>
<dbReference type="PANTHER" id="PTHR12056">
    <property type="entry name" value="DNA-DIRECTED RNA POLYMERASES I, II, AND III"/>
    <property type="match status" value="1"/>
</dbReference>
<keyword evidence="3" id="KW-0862">Zinc</keyword>
<dbReference type="EMBL" id="JAAAHW010010323">
    <property type="protein sequence ID" value="KAF9927490.1"/>
    <property type="molecule type" value="Genomic_DNA"/>
</dbReference>
<dbReference type="GO" id="GO:0005665">
    <property type="term" value="C:RNA polymerase II, core complex"/>
    <property type="evidence" value="ECO:0007669"/>
    <property type="project" value="TreeGrafter"/>
</dbReference>
<reference evidence="6" key="1">
    <citation type="journal article" date="2020" name="Fungal Divers.">
        <title>Resolving the Mortierellaceae phylogeny through synthesis of multi-gene phylogenetics and phylogenomics.</title>
        <authorList>
            <person name="Vandepol N."/>
            <person name="Liber J."/>
            <person name="Desiro A."/>
            <person name="Na H."/>
            <person name="Kennedy M."/>
            <person name="Barry K."/>
            <person name="Grigoriev I.V."/>
            <person name="Miller A.N."/>
            <person name="O'Donnell K."/>
            <person name="Stajich J.E."/>
            <person name="Bonito G."/>
        </authorList>
    </citation>
    <scope>NUCLEOTIDE SEQUENCE</scope>
    <source>
        <strain evidence="6">MES-2147</strain>
    </source>
</reference>
<dbReference type="InterPro" id="IPR029040">
    <property type="entry name" value="RPABC4/Spt4"/>
</dbReference>
<dbReference type="InterPro" id="IPR006591">
    <property type="entry name" value="RNAP_P/RPABC4"/>
</dbReference>
<proteinExistence type="inferred from homology"/>
<sequence length="135" mass="15836">MNYNAAQISAPKPPMAMSYICAECGSENEIKPKEPIRCKECGYRIMYKRRTRRSTYCPIHPYSLLLSPQKSQFFRVQLSTSVVDMKGDLPEDSRIRVSAVGRGHIFFFELSLLRRTNCFHVERHHYWSLVQFEAR</sequence>
<dbReference type="FunFam" id="2.20.28.30:FF:000002">
    <property type="entry name" value="DNA-directed RNA polymerases II, IV and V subunit 12"/>
    <property type="match status" value="1"/>
</dbReference>
<dbReference type="GO" id="GO:0003677">
    <property type="term" value="F:DNA binding"/>
    <property type="evidence" value="ECO:0007669"/>
    <property type="project" value="InterPro"/>
</dbReference>
<dbReference type="SMART" id="SM00659">
    <property type="entry name" value="RPOLCX"/>
    <property type="match status" value="1"/>
</dbReference>
<keyword evidence="6" id="KW-0804">Transcription</keyword>
<organism evidence="6 7">
    <name type="scientific">Modicella reniformis</name>
    <dbReference type="NCBI Taxonomy" id="1440133"/>
    <lineage>
        <taxon>Eukaryota</taxon>
        <taxon>Fungi</taxon>
        <taxon>Fungi incertae sedis</taxon>
        <taxon>Mucoromycota</taxon>
        <taxon>Mortierellomycotina</taxon>
        <taxon>Mortierellomycetes</taxon>
        <taxon>Mortierellales</taxon>
        <taxon>Mortierellaceae</taxon>
        <taxon>Modicella</taxon>
    </lineage>
</organism>
<dbReference type="GO" id="GO:0005736">
    <property type="term" value="C:RNA polymerase I complex"/>
    <property type="evidence" value="ECO:0007669"/>
    <property type="project" value="TreeGrafter"/>
</dbReference>
<dbReference type="GO" id="GO:0003899">
    <property type="term" value="F:DNA-directed RNA polymerase activity"/>
    <property type="evidence" value="ECO:0007669"/>
    <property type="project" value="InterPro"/>
</dbReference>
<dbReference type="AlphaFoldDB" id="A0A9P6IJY3"/>
<dbReference type="PANTHER" id="PTHR12056:SF2">
    <property type="entry name" value="GEO11084P1"/>
    <property type="match status" value="1"/>
</dbReference>
<accession>A0A9P6IJY3</accession>
<dbReference type="InterPro" id="IPR039747">
    <property type="entry name" value="RPABC4"/>
</dbReference>
<gene>
    <name evidence="6" type="primary">RPC10</name>
    <name evidence="6" type="ORF">BGZ65_006741</name>
</gene>
<dbReference type="GO" id="GO:0005666">
    <property type="term" value="C:RNA polymerase III complex"/>
    <property type="evidence" value="ECO:0007669"/>
    <property type="project" value="TreeGrafter"/>
</dbReference>
<comment type="similarity">
    <text evidence="5">Belongs to the archaeal Rpo12/eukaryotic RPC10 RNA polymerase subunit family.</text>
</comment>
<dbReference type="GO" id="GO:0008270">
    <property type="term" value="F:zinc ion binding"/>
    <property type="evidence" value="ECO:0007669"/>
    <property type="project" value="InterPro"/>
</dbReference>
<dbReference type="OrthoDB" id="5585087at2759"/>
<keyword evidence="4" id="KW-0539">Nucleus</keyword>
<evidence type="ECO:0000256" key="3">
    <source>
        <dbReference type="ARBA" id="ARBA00022833"/>
    </source>
</evidence>
<keyword evidence="2" id="KW-0479">Metal-binding</keyword>
<comment type="caution">
    <text evidence="6">The sequence shown here is derived from an EMBL/GenBank/DDBJ whole genome shotgun (WGS) entry which is preliminary data.</text>
</comment>
<evidence type="ECO:0000313" key="6">
    <source>
        <dbReference type="EMBL" id="KAF9927490.1"/>
    </source>
</evidence>
<dbReference type="Pfam" id="PF03604">
    <property type="entry name" value="Zn_ribbon_RPAB4"/>
    <property type="match status" value="1"/>
</dbReference>